<comment type="caution">
    <text evidence="2">The sequence shown here is derived from an EMBL/GenBank/DDBJ whole genome shotgun (WGS) entry which is preliminary data.</text>
</comment>
<evidence type="ECO:0000313" key="3">
    <source>
        <dbReference type="Proteomes" id="UP001434883"/>
    </source>
</evidence>
<sequence>MRICNSRCEEPQTCPQGPEVDTEEIGATDIKAPQSTRASGGPLLGLPHLTSQPATGGGSLHSGMETGRPPKPLVQTKARHHPNPNDPTSTPAHNDPQPNLVQ</sequence>
<organism evidence="2 3">
    <name type="scientific">Xenoophorus captivus</name>
    <dbReference type="NCBI Taxonomy" id="1517983"/>
    <lineage>
        <taxon>Eukaryota</taxon>
        <taxon>Metazoa</taxon>
        <taxon>Chordata</taxon>
        <taxon>Craniata</taxon>
        <taxon>Vertebrata</taxon>
        <taxon>Euteleostomi</taxon>
        <taxon>Actinopterygii</taxon>
        <taxon>Neopterygii</taxon>
        <taxon>Teleostei</taxon>
        <taxon>Neoteleostei</taxon>
        <taxon>Acanthomorphata</taxon>
        <taxon>Ovalentaria</taxon>
        <taxon>Atherinomorphae</taxon>
        <taxon>Cyprinodontiformes</taxon>
        <taxon>Goodeidae</taxon>
        <taxon>Xenoophorus</taxon>
    </lineage>
</organism>
<proteinExistence type="predicted"/>
<evidence type="ECO:0008006" key="4">
    <source>
        <dbReference type="Google" id="ProtNLM"/>
    </source>
</evidence>
<feature type="region of interest" description="Disordered" evidence="1">
    <location>
        <begin position="1"/>
        <end position="102"/>
    </location>
</feature>
<feature type="compositionally biased region" description="Polar residues" evidence="1">
    <location>
        <begin position="86"/>
        <end position="102"/>
    </location>
</feature>
<dbReference type="Proteomes" id="UP001434883">
    <property type="component" value="Unassembled WGS sequence"/>
</dbReference>
<evidence type="ECO:0000313" key="2">
    <source>
        <dbReference type="EMBL" id="MEQ2210573.1"/>
    </source>
</evidence>
<dbReference type="EMBL" id="JAHRIN010053679">
    <property type="protein sequence ID" value="MEQ2210573.1"/>
    <property type="molecule type" value="Genomic_DNA"/>
</dbReference>
<evidence type="ECO:0000256" key="1">
    <source>
        <dbReference type="SAM" id="MobiDB-lite"/>
    </source>
</evidence>
<reference evidence="2 3" key="1">
    <citation type="submission" date="2021-06" db="EMBL/GenBank/DDBJ databases">
        <authorList>
            <person name="Palmer J.M."/>
        </authorList>
    </citation>
    <scope>NUCLEOTIDE SEQUENCE [LARGE SCALE GENOMIC DNA]</scope>
    <source>
        <strain evidence="2 3">XC_2019</strain>
        <tissue evidence="2">Muscle</tissue>
    </source>
</reference>
<protein>
    <recommendedName>
        <fullName evidence="4">Prolactin receptor</fullName>
    </recommendedName>
</protein>
<keyword evidence="3" id="KW-1185">Reference proteome</keyword>
<accession>A0ABV0RQX2</accession>
<name>A0ABV0RQX2_9TELE</name>
<gene>
    <name evidence="2" type="ORF">XENOCAPTIV_015767</name>
</gene>